<dbReference type="AlphaFoldDB" id="A0A085JCR5"/>
<proteinExistence type="predicted"/>
<sequence length="43" mass="5099">MFIPRGPLRFSYATPAVCLRKPFDFYLFIVNLFLLFITPVFAR</sequence>
<name>A0A085JCR5_9GAMM</name>
<evidence type="ECO:0000256" key="1">
    <source>
        <dbReference type="SAM" id="Phobius"/>
    </source>
</evidence>
<dbReference type="Proteomes" id="UP000028602">
    <property type="component" value="Unassembled WGS sequence"/>
</dbReference>
<evidence type="ECO:0000313" key="3">
    <source>
        <dbReference type="Proteomes" id="UP000028602"/>
    </source>
</evidence>
<protein>
    <submittedName>
        <fullName evidence="2">Uncharacterized protein</fullName>
    </submittedName>
</protein>
<feature type="transmembrane region" description="Helical" evidence="1">
    <location>
        <begin position="25"/>
        <end position="42"/>
    </location>
</feature>
<organism evidence="2 3">
    <name type="scientific">Tatumella ptyseos ATCC 33301</name>
    <dbReference type="NCBI Taxonomy" id="1005995"/>
    <lineage>
        <taxon>Bacteria</taxon>
        <taxon>Pseudomonadati</taxon>
        <taxon>Pseudomonadota</taxon>
        <taxon>Gammaproteobacteria</taxon>
        <taxon>Enterobacterales</taxon>
        <taxon>Erwiniaceae</taxon>
        <taxon>Tatumella</taxon>
    </lineage>
</organism>
<keyword evidence="3" id="KW-1185">Reference proteome</keyword>
<evidence type="ECO:0000313" key="2">
    <source>
        <dbReference type="EMBL" id="KFD18261.1"/>
    </source>
</evidence>
<accession>A0A085JCR5</accession>
<gene>
    <name evidence="2" type="ORF">GTPT_2451</name>
</gene>
<keyword evidence="1" id="KW-0812">Transmembrane</keyword>
<keyword evidence="1" id="KW-1133">Transmembrane helix</keyword>
<comment type="caution">
    <text evidence="2">The sequence shown here is derived from an EMBL/GenBank/DDBJ whole genome shotgun (WGS) entry which is preliminary data.</text>
</comment>
<reference evidence="2 3" key="1">
    <citation type="submission" date="2014-05" db="EMBL/GenBank/DDBJ databases">
        <title>ATOL: Assembling a taxonomically balanced genome-scale reconstruction of the evolutionary history of the Enterobacteriaceae.</title>
        <authorList>
            <person name="Plunkett G.III."/>
            <person name="Neeno-Eckwall E.C."/>
            <person name="Glasner J.D."/>
            <person name="Perna N.T."/>
        </authorList>
    </citation>
    <scope>NUCLEOTIDE SEQUENCE [LARGE SCALE GENOMIC DNA]</scope>
    <source>
        <strain evidence="2 3">ATCC 33301</strain>
    </source>
</reference>
<keyword evidence="1" id="KW-0472">Membrane</keyword>
<dbReference type="EMBL" id="JMPR01000038">
    <property type="protein sequence ID" value="KFD18261.1"/>
    <property type="molecule type" value="Genomic_DNA"/>
</dbReference>